<dbReference type="Proteomes" id="UP000222054">
    <property type="component" value="Unassembled WGS sequence"/>
</dbReference>
<accession>A0A1S9TXF4</accession>
<dbReference type="AlphaFoldDB" id="A0A1S9TXF4"/>
<organism evidence="1 4">
    <name type="scientific">Bacillus cereus</name>
    <dbReference type="NCBI Taxonomy" id="1396"/>
    <lineage>
        <taxon>Bacteria</taxon>
        <taxon>Bacillati</taxon>
        <taxon>Bacillota</taxon>
        <taxon>Bacilli</taxon>
        <taxon>Bacillales</taxon>
        <taxon>Bacillaceae</taxon>
        <taxon>Bacillus</taxon>
        <taxon>Bacillus cereus group</taxon>
    </lineage>
</organism>
<dbReference type="EMBL" id="MUAJ01000001">
    <property type="protein sequence ID" value="OOR14725.1"/>
    <property type="molecule type" value="Genomic_DNA"/>
</dbReference>
<proteinExistence type="predicted"/>
<gene>
    <name evidence="1" type="ORF">BW897_01330</name>
    <name evidence="3" type="ORF">CN958_11145</name>
    <name evidence="2" type="ORF">COK38_10445</name>
</gene>
<evidence type="ECO:0000313" key="2">
    <source>
        <dbReference type="EMBL" id="PFS01883.1"/>
    </source>
</evidence>
<sequence>MTCYESIILFMNKWIGILARCANKLLHHDDNVPKMWCVYFRGGVFLFSKRGSNHERQHGSYYN</sequence>
<evidence type="ECO:0000313" key="6">
    <source>
        <dbReference type="Proteomes" id="UP000226357"/>
    </source>
</evidence>
<dbReference type="EMBL" id="NVBO01000081">
    <property type="protein sequence ID" value="PFS01883.1"/>
    <property type="molecule type" value="Genomic_DNA"/>
</dbReference>
<name>A0A1S9TXF4_BACCE</name>
<dbReference type="EMBL" id="NUHO01000036">
    <property type="protein sequence ID" value="PGM94606.1"/>
    <property type="molecule type" value="Genomic_DNA"/>
</dbReference>
<comment type="caution">
    <text evidence="1">The sequence shown here is derived from an EMBL/GenBank/DDBJ whole genome shotgun (WGS) entry which is preliminary data.</text>
</comment>
<dbReference type="Proteomes" id="UP000226357">
    <property type="component" value="Unassembled WGS sequence"/>
</dbReference>
<reference evidence="1 4" key="1">
    <citation type="submission" date="2017-01" db="EMBL/GenBank/DDBJ databases">
        <title>Bacillus cereus isolates.</title>
        <authorList>
            <person name="Beno S.M."/>
        </authorList>
    </citation>
    <scope>NUCLEOTIDE SEQUENCE [LARGE SCALE GENOMIC DNA]</scope>
    <source>
        <strain evidence="1 4">FSL H8-0485</strain>
    </source>
</reference>
<dbReference type="OrthoDB" id="2888779at2"/>
<evidence type="ECO:0000313" key="5">
    <source>
        <dbReference type="Proteomes" id="UP000222054"/>
    </source>
</evidence>
<dbReference type="Proteomes" id="UP000190906">
    <property type="component" value="Unassembled WGS sequence"/>
</dbReference>
<evidence type="ECO:0000313" key="3">
    <source>
        <dbReference type="EMBL" id="PGM94606.1"/>
    </source>
</evidence>
<dbReference type="RefSeq" id="WP_002158491.1">
    <property type="nucleotide sequence ID" value="NZ_CAKJVS010000005.1"/>
</dbReference>
<evidence type="ECO:0000313" key="4">
    <source>
        <dbReference type="Proteomes" id="UP000190906"/>
    </source>
</evidence>
<reference evidence="5 6" key="2">
    <citation type="submission" date="2017-09" db="EMBL/GenBank/DDBJ databases">
        <title>Large-scale bioinformatics analysis of Bacillus genomes uncovers conserved roles of natural products in bacterial physiology.</title>
        <authorList>
            <consortium name="Agbiome Team Llc"/>
            <person name="Bleich R.M."/>
            <person name="Grubbs K.J."/>
            <person name="Santa Maria K.C."/>
            <person name="Allen S.E."/>
            <person name="Farag S."/>
            <person name="Shank E.A."/>
            <person name="Bowers A."/>
        </authorList>
    </citation>
    <scope>NUCLEOTIDE SEQUENCE [LARGE SCALE GENOMIC DNA]</scope>
    <source>
        <strain evidence="3 5">AFS053130</strain>
        <strain evidence="2 6">AFS067272</strain>
    </source>
</reference>
<protein>
    <submittedName>
        <fullName evidence="1">Uncharacterized protein</fullName>
    </submittedName>
</protein>
<evidence type="ECO:0000313" key="1">
    <source>
        <dbReference type="EMBL" id="OOR14725.1"/>
    </source>
</evidence>